<dbReference type="HOGENOM" id="CLU_1797056_0_0_1"/>
<gene>
    <name evidence="1" type="ORF">F503_08123</name>
</gene>
<evidence type="ECO:0000313" key="2">
    <source>
        <dbReference type="Proteomes" id="UP000016923"/>
    </source>
</evidence>
<sequence length="144" mass="15640">MREIFSCANASQTGSQKARKTHWLLPHYDGKSGSSIDTRGKKWAAQFGWPAAQSVVFRSLGTLDSARAVRCRLQAASFAATARLRANTRGYHTTTEYPKAPQHGNTRYLTANIHSGPEAHGNVTRRLLSTAKIVAADKAVTSGQ</sequence>
<organism evidence="1 2">
    <name type="scientific">Ophiostoma piceae (strain UAMH 11346)</name>
    <name type="common">Sap stain fungus</name>
    <dbReference type="NCBI Taxonomy" id="1262450"/>
    <lineage>
        <taxon>Eukaryota</taxon>
        <taxon>Fungi</taxon>
        <taxon>Dikarya</taxon>
        <taxon>Ascomycota</taxon>
        <taxon>Pezizomycotina</taxon>
        <taxon>Sordariomycetes</taxon>
        <taxon>Sordariomycetidae</taxon>
        <taxon>Ophiostomatales</taxon>
        <taxon>Ophiostomataceae</taxon>
        <taxon>Ophiostoma</taxon>
    </lineage>
</organism>
<reference evidence="1 2" key="1">
    <citation type="journal article" date="2013" name="BMC Genomics">
        <title>The genome and transcriptome of the pine saprophyte Ophiostoma piceae, and a comparison with the bark beetle-associated pine pathogen Grosmannia clavigera.</title>
        <authorList>
            <person name="Haridas S."/>
            <person name="Wang Y."/>
            <person name="Lim L."/>
            <person name="Massoumi Alamouti S."/>
            <person name="Jackman S."/>
            <person name="Docking R."/>
            <person name="Robertson G."/>
            <person name="Birol I."/>
            <person name="Bohlmann J."/>
            <person name="Breuil C."/>
        </authorList>
    </citation>
    <scope>NUCLEOTIDE SEQUENCE [LARGE SCALE GENOMIC DNA]</scope>
    <source>
        <strain evidence="1 2">UAMH 11346</strain>
    </source>
</reference>
<dbReference type="Proteomes" id="UP000016923">
    <property type="component" value="Unassembled WGS sequence"/>
</dbReference>
<name>S3C3V4_OPHP1</name>
<dbReference type="VEuPathDB" id="FungiDB:F503_08123"/>
<evidence type="ECO:0000313" key="1">
    <source>
        <dbReference type="EMBL" id="EPE07472.1"/>
    </source>
</evidence>
<keyword evidence="2" id="KW-1185">Reference proteome</keyword>
<protein>
    <submittedName>
        <fullName evidence="1">Uncharacterized protein</fullName>
    </submittedName>
</protein>
<dbReference type="AlphaFoldDB" id="S3C3V4"/>
<proteinExistence type="predicted"/>
<dbReference type="EMBL" id="KE148151">
    <property type="protein sequence ID" value="EPE07472.1"/>
    <property type="molecule type" value="Genomic_DNA"/>
</dbReference>
<accession>S3C3V4</accession>